<evidence type="ECO:0000256" key="19">
    <source>
        <dbReference type="ARBA" id="ARBA00025079"/>
    </source>
</evidence>
<dbReference type="Gene3D" id="3.30.1010.10">
    <property type="entry name" value="Phosphatidylinositol 3-kinase Catalytic Subunit, Chain A, domain 4"/>
    <property type="match status" value="1"/>
</dbReference>
<dbReference type="GO" id="GO:0000077">
    <property type="term" value="P:DNA damage checkpoint signaling"/>
    <property type="evidence" value="ECO:0007669"/>
    <property type="project" value="TreeGrafter"/>
</dbReference>
<dbReference type="InterPro" id="IPR056802">
    <property type="entry name" value="ATR-like_M-HEAT"/>
</dbReference>
<evidence type="ECO:0000256" key="10">
    <source>
        <dbReference type="ARBA" id="ARBA00022763"/>
    </source>
</evidence>
<dbReference type="InterPro" id="IPR016024">
    <property type="entry name" value="ARM-type_fold"/>
</dbReference>
<keyword evidence="8" id="KW-0479">Metal-binding</keyword>
<comment type="subcellular location">
    <subcellularLocation>
        <location evidence="1">Nucleus</location>
    </subcellularLocation>
</comment>
<dbReference type="SMART" id="SM01336">
    <property type="entry name" value="zf-PARP"/>
    <property type="match status" value="1"/>
</dbReference>
<dbReference type="InterPro" id="IPR011009">
    <property type="entry name" value="Kinase-like_dom_sf"/>
</dbReference>
<feature type="domain" description="FAT" evidence="25">
    <location>
        <begin position="1900"/>
        <end position="2473"/>
    </location>
</feature>
<evidence type="ECO:0000256" key="17">
    <source>
        <dbReference type="ARBA" id="ARBA00023242"/>
    </source>
</evidence>
<sequence>MSDRRIIVSIDFGTTYSGVAWAETSRPDVQHVISSWPSASSFKSSPKVPTELRRVASGWQWGFQIPETAKRYRFFKLKLDEPGRANKDNESPLELTKIYLSCLHTHFISVLEKRLSPSVVHSTPMDFVVTVPAIWSNAAKQAAERAAAMAGFCGNQRIQLISEPEAAALYTLKQLSPSVLQRGRKFVVCDAGGGTVDLISYEVTRVEKLEVKEVTEGTGGRCGSSMLNKRFRRFLKQTHGEKHWTDEQLVTAMNEFELTSPPKASRSRYGSTKVSGSDVREAVPAGIKVLQPENGWIAVVKGAAIHGLGQCQPTLAEVEVASRVARRSYGTCLLAKYDMMRHDPREAFWSQKEGEMVTTEMCWFIQKGQSYPEGRPSSIEYQCDIPVSMGHVPQTEIEIFSNEEDATPPIHVNSRTRCVATLSLDLDKIPNAVKLAAGKTRMGCHRYYCLSGVIEASYGSAMITYSVKLGGVTHDAITLVENISTSARSSRSDDSSELRRLITIIQRDKDKPDSQKTNAEKIEHNHMLIYVYCRVALEGIQLDDPFLDRRHVHTEFSRAINFFRYTIKETPTVLNVCSHDLFSRGREPLWVWLLPRLLRFLGHAQLLDLEGSIEGFLQYLLLMVSRKTCLWDMSALLSLYLRECLTGVLDRLQNPTLMPPNLKMPTVLFLPPLLALNQILEETGQRDTTQRSTYTIDSIDQALRHAISLSRVLSYPFSSQDPVFSNIPYLLQNGPWMMDSWLDLRYAQRKWDSIVQSSPITLIEMALNVMKPPEANIDPVPSFPSKAYALLVLLCAEMIVCPDELVRQDGAGDESRLIYCRAIIAISEASARSYTIGRLAASKLVQELTLLSSQHSVIGEDTDVWRCMRLLRNVIEAPIQQALDESIQTPEFQNQDLRKCVQGLNLNRSQSSQVVSGTKRRKISDVDQRSGLMQAICEALQVKEAADDDMVVFGHLFLKGFEEASDKDQCLAVELLSRICCAADESMSMPSSAAPTAGTRCTICEGNDSAVTIRSSASKREARTIFCKLIHLPKFLESRRPRVVAMMALRRLVLHCEDSSFLDLEGSGFGDFAVTGPGHWCLQSLNSSMRELRVAAGRTLPGFMPQKPTPALDEDLLLRNRKYYITVLKKTSDQHEPRLVETRIMAWGQLGRVATEDELNLVLIKLLEYLGSSNGIVSAFAFNELLNLAESRSRTARRLFEPFWKSLAYMATKNMVQRPQQSRAIAELLQISVNELLLLIQSHALPWLVLDNQTDVIQKIAEARHEKELWRPLMDSANLASTLALLLVQDADNMERFTQSRLNDISPHFHSLTLLDLFQAEPVLIALELLRAAADADAARQQVIHKALHLMATTILKNNKDPKLKKSNVIGRFLQSHVLGLMARLTDVINDSVSTHPPVLEQRSCIRTLEEMIKVCKGYARIARPQMSACLLSAISQDVLREVSFSCWVAMLTNFEEEDVEILIEPTLFIVSRYWSVFSRCTGQAAKDMLEFLLDKHATVVTAYIHKIPSLSHIAELADIESRLSALRPALASDEALYAFAERVAHDYSGVVHQALSELVPYLRENQSALYTSAVSQSPDSAVTSVLRALLDCACKYNGLQSDISRLCVECVGLIGCLDSNRIETVRERRSIVVLDNFEGVGEATDFGLFLLQEVLVPSFLSATDTKLQGFLSFAMQELLIRCDIKAACAMQNTGMMGGNDVYRKWIALPEYTRDIVTPFLTSRYMVAPMAPVTVEYPIFHPGKPYGNWLRSFVVDLLRNGQNEHAETLFEPLTRVIRVKDLSTAEFLLPYLVLHVLLGPRSSKEDGERVVGELLVVLEHSPAEMASYSEKEETKKFCHVSFLVARLQVPLLTGVEAIFRVLDYAMRWIQAKRSKGRLAAVDKEKLASIQGILDGIPAELIAQRAIDCNEYARALFHLEQHAQKLEQSKREPDDRVHLLERLQHIYANIDEPDGLEGISAHLPALDIKQQILSHKKAGRWSSAQTWYEMQLAEKPDNVDLQLELLQCFKQAGQYGALLNYVEGLRPEASNDNKIMPFAVEAAWVTSRWESLAKFTGRFHGDAVQDFDMSIATLLDALHKNRSPQLLSEIVGSVREKIASGMTASATMSLQAAHELLLRCHVLTDVEMIVSSKPRNEEERRKTMALLDGRLEVMGAYFNDKQYLLGIRRAAMELVRPSFADGDISSLWIASARLARKTDSLHRSFNAVLQASRLGDEAATIENAKLLWRDSHHRQAIQMLQGAIERNRYMTQTGLGSSSVSTATTAPTKLTGHQKLVAARAQLLLAKWLDAAGQSHATALREKYQQPPKTHPGWEKGHYYLGRHYQKILESERPLKADDQSDGYVTGQIARLVMENFIKSLASGTKYLYQTLPRILTLWLDMGAQVDRPPEGKASLTRELHRRRVEQLNSLHAFLDKYIHRIPAYIFYTSLPQIVARIAHPNASVFERLTRIIVKVVESYPRQALWSLIGIMTSKQMTERKARGTQILQALKSVPRKVDGGTSSSYDLKQLLRAGEKLADQLLLACHSGEFPGNKSVQASLSRDLRFQHKCTPCPLVVPVERWLKATLPAVSDQVRKHRAFSRDVVTMDCFLDEVLVLSSLAKPRRLTARGSDGKCYMLLIKPKDDLRTDQRLMEFNGIINRALKHDAESSRRQLYIRTYAVVPLNEECGIIEWVPGIRTMRDILLNLYGSRRIQPDYAALKKLMEEASASEAKVGIFTDEVVGRFPAILPVWFMQQFPSPSAWFTARLRYTRSCAVMSMVGTILGLGDRHGENVTLEEGNGGVFHVDFNCLFDKGLTFQKPERVPFRLTHNMVAAMGVYGYEGPFRKSSELTLSMLRQQEETLMAILEAFIYDPTLDLQKEKRTCSKRLEASGVRLQPRSVVDSIRRKLRGLLPNESIPLSVEGQVEELIKQAVDARNLTAILGRRETPRRVSIFSSLSLHLLGLSSEYFPRVFPRGKEALIIIIIIIIMVQYRVDTVCKANKEKIFKGEIRFATWVEIQEHGSWAWKHWGCVSGAQMVAVQELCDKGDGTYDFDAIDGYDELNDNPDIQAKIRRCVEQGHIDAEDFKGDPEKNRPGEKGIRLTAKQKASKEKKDADEEADEGSAEEEAAPKRKAAKRGRKKAEVDEDADDDDDDDDKPIVKKAKTKAKAVRGKPAPKKAVDEEVTDADATEEELPKAAKKSSKPTRAKANADGEETVRKSSRRVKTAAVAKPVVDEEEDELAAETDEEPPALTKAKKGGSKREGKAKAAPVVVVEQAKTRRGRSRRG</sequence>
<feature type="compositionally biased region" description="Basic and acidic residues" evidence="23">
    <location>
        <begin position="3190"/>
        <end position="3199"/>
    </location>
</feature>
<comment type="similarity">
    <text evidence="2">Belongs to the PI3/PI4-kinase family. ATM subfamily.</text>
</comment>
<dbReference type="InterPro" id="IPR003151">
    <property type="entry name" value="PIK-rel_kinase_FAT"/>
</dbReference>
<organism evidence="26 27">
    <name type="scientific">Ophiocordyceps polyrhachis-furcata BCC 54312</name>
    <dbReference type="NCBI Taxonomy" id="1330021"/>
    <lineage>
        <taxon>Eukaryota</taxon>
        <taxon>Fungi</taxon>
        <taxon>Dikarya</taxon>
        <taxon>Ascomycota</taxon>
        <taxon>Pezizomycotina</taxon>
        <taxon>Sordariomycetes</taxon>
        <taxon>Hypocreomycetidae</taxon>
        <taxon>Hypocreales</taxon>
        <taxon>Ophiocordycipitaceae</taxon>
        <taxon>Ophiocordyceps</taxon>
    </lineage>
</organism>
<evidence type="ECO:0000256" key="22">
    <source>
        <dbReference type="ARBA" id="ARBA00033001"/>
    </source>
</evidence>
<evidence type="ECO:0000256" key="2">
    <source>
        <dbReference type="ARBA" id="ARBA00010769"/>
    </source>
</evidence>
<evidence type="ECO:0000256" key="14">
    <source>
        <dbReference type="ARBA" id="ARBA00022840"/>
    </source>
</evidence>
<evidence type="ECO:0000256" key="4">
    <source>
        <dbReference type="ARBA" id="ARBA00012513"/>
    </source>
</evidence>
<dbReference type="GO" id="GO:0003677">
    <property type="term" value="F:DNA binding"/>
    <property type="evidence" value="ECO:0007669"/>
    <property type="project" value="InterPro"/>
</dbReference>
<dbReference type="GO" id="GO:0140662">
    <property type="term" value="F:ATP-dependent protein folding chaperone"/>
    <property type="evidence" value="ECO:0007669"/>
    <property type="project" value="InterPro"/>
</dbReference>
<dbReference type="PANTHER" id="PTHR11139">
    <property type="entry name" value="ATAXIA TELANGIECTASIA MUTATED ATM -RELATED"/>
    <property type="match status" value="1"/>
</dbReference>
<evidence type="ECO:0000256" key="8">
    <source>
        <dbReference type="ARBA" id="ARBA00022723"/>
    </source>
</evidence>
<dbReference type="InterPro" id="IPR058681">
    <property type="entry name" value="HEAT_MEC1_N"/>
</dbReference>
<dbReference type="SUPFAM" id="SSF56112">
    <property type="entry name" value="Protein kinase-like (PK-like)"/>
    <property type="match status" value="1"/>
</dbReference>
<dbReference type="InterPro" id="IPR050517">
    <property type="entry name" value="DDR_Repair_Kinase"/>
</dbReference>
<keyword evidence="12" id="KW-0418">Kinase</keyword>
<dbReference type="SUPFAM" id="SSF57716">
    <property type="entry name" value="Glucocorticoid receptor-like (DNA-binding domain)"/>
    <property type="match status" value="1"/>
</dbReference>
<dbReference type="InterPro" id="IPR057564">
    <property type="entry name" value="HEAT_ATR"/>
</dbReference>
<keyword evidence="14" id="KW-0067">ATP-binding</keyword>
<evidence type="ECO:0000256" key="5">
    <source>
        <dbReference type="ARBA" id="ARBA00021345"/>
    </source>
</evidence>
<feature type="compositionally biased region" description="Acidic residues" evidence="23">
    <location>
        <begin position="3216"/>
        <end position="3230"/>
    </location>
</feature>
<evidence type="ECO:0000259" key="24">
    <source>
        <dbReference type="PROSITE" id="PS50290"/>
    </source>
</evidence>
<feature type="compositionally biased region" description="Basic and acidic residues" evidence="23">
    <location>
        <begin position="3064"/>
        <end position="3081"/>
    </location>
</feature>
<dbReference type="CDD" id="cd10170">
    <property type="entry name" value="ASKHA_NBD_HSP70"/>
    <property type="match status" value="1"/>
</dbReference>
<dbReference type="GO" id="GO:0006281">
    <property type="term" value="P:DNA repair"/>
    <property type="evidence" value="ECO:0007669"/>
    <property type="project" value="UniProtKB-KW"/>
</dbReference>
<dbReference type="PANTHER" id="PTHR11139:SF125">
    <property type="entry name" value="SERINE_THREONINE-PROTEIN KINASE MEC1"/>
    <property type="match status" value="1"/>
</dbReference>
<comment type="function">
    <text evidence="19">Serine/threonine protein kinase which activates checkpoint signaling upon genotoxic stresses such as ionizing radiation (IR), ultraviolet light (UV), or DNA replication stalling, thereby acting as a DNA damage sensor. Recognizes the substrate consensus sequence [ST]-Q. Phosphorylates histone H2A to form H2AS128ph (gamma-H2A) at sites of DNA damage, involved in the regulation of DNA damage response mechanism. Required for the control of telomere length and genome stability.</text>
</comment>
<dbReference type="Pfam" id="PF23593">
    <property type="entry name" value="HEAT_ATR"/>
    <property type="match status" value="1"/>
</dbReference>
<protein>
    <recommendedName>
        <fullName evidence="5">Serine/threonine-protein kinase MEC1</fullName>
        <ecNumber evidence="4">2.7.11.1</ecNumber>
    </recommendedName>
    <alternativeName>
        <fullName evidence="22">ATR homolog</fullName>
    </alternativeName>
    <alternativeName>
        <fullName evidence="21">DNA-damage checkpoint kinase MEC1</fullName>
    </alternativeName>
    <alternativeName>
        <fullName evidence="20">Mitosis entry checkpoint protein 1</fullName>
    </alternativeName>
</protein>
<keyword evidence="16" id="KW-0234">DNA repair</keyword>
<accession>A0A367L2S2</accession>
<evidence type="ECO:0000256" key="20">
    <source>
        <dbReference type="ARBA" id="ARBA00029679"/>
    </source>
</evidence>
<dbReference type="Pfam" id="PF00645">
    <property type="entry name" value="zf-PARP"/>
    <property type="match status" value="1"/>
</dbReference>
<dbReference type="PROSITE" id="PS50290">
    <property type="entry name" value="PI3_4_KINASE_3"/>
    <property type="match status" value="1"/>
</dbReference>
<dbReference type="GO" id="GO:0005634">
    <property type="term" value="C:nucleus"/>
    <property type="evidence" value="ECO:0007669"/>
    <property type="project" value="UniProtKB-SubCell"/>
</dbReference>
<dbReference type="SUPFAM" id="SSF53067">
    <property type="entry name" value="Actin-like ATPase domain"/>
    <property type="match status" value="2"/>
</dbReference>
<dbReference type="Gene3D" id="3.30.420.40">
    <property type="match status" value="1"/>
</dbReference>
<keyword evidence="11" id="KW-0863">Zinc-finger</keyword>
<gene>
    <name evidence="26" type="ORF">L249_4681</name>
</gene>
<dbReference type="InterPro" id="IPR036957">
    <property type="entry name" value="Znf_PARP_sf"/>
</dbReference>
<feature type="compositionally biased region" description="Acidic residues" evidence="23">
    <location>
        <begin position="3125"/>
        <end position="3137"/>
    </location>
</feature>
<evidence type="ECO:0000256" key="21">
    <source>
        <dbReference type="ARBA" id="ARBA00030459"/>
    </source>
</evidence>
<evidence type="ECO:0000313" key="26">
    <source>
        <dbReference type="EMBL" id="RCI08729.1"/>
    </source>
</evidence>
<evidence type="ECO:0000256" key="1">
    <source>
        <dbReference type="ARBA" id="ARBA00004123"/>
    </source>
</evidence>
<dbReference type="Pfam" id="PF00012">
    <property type="entry name" value="HSP70"/>
    <property type="match status" value="1"/>
</dbReference>
<evidence type="ECO:0000256" key="9">
    <source>
        <dbReference type="ARBA" id="ARBA00022741"/>
    </source>
</evidence>
<dbReference type="FunFam" id="1.10.1070.11:FF:000031">
    <property type="entry name" value="Phosphatidyl inositol 3-kinase"/>
    <property type="match status" value="1"/>
</dbReference>
<evidence type="ECO:0000256" key="6">
    <source>
        <dbReference type="ARBA" id="ARBA00022527"/>
    </source>
</evidence>
<dbReference type="SUPFAM" id="SSF48371">
    <property type="entry name" value="ARM repeat"/>
    <property type="match status" value="1"/>
</dbReference>
<evidence type="ECO:0000256" key="16">
    <source>
        <dbReference type="ARBA" id="ARBA00023204"/>
    </source>
</evidence>
<reference evidence="26 27" key="1">
    <citation type="journal article" date="2015" name="BMC Genomics">
        <title>Insights from the genome of Ophiocordyceps polyrhachis-furcata to pathogenicity and host specificity in insect fungi.</title>
        <authorList>
            <person name="Wichadakul D."/>
            <person name="Kobmoo N."/>
            <person name="Ingsriswang S."/>
            <person name="Tangphatsornruang S."/>
            <person name="Chantasingh D."/>
            <person name="Luangsa-ard J.J."/>
            <person name="Eurwilaichitr L."/>
        </authorList>
    </citation>
    <scope>NUCLEOTIDE SEQUENCE [LARGE SCALE GENOMIC DNA]</scope>
    <source>
        <strain evidence="26 27">BCC 54312</strain>
    </source>
</reference>
<feature type="compositionally biased region" description="Basic residues" evidence="23">
    <location>
        <begin position="3178"/>
        <end position="3187"/>
    </location>
</feature>
<dbReference type="SMART" id="SM00146">
    <property type="entry name" value="PI3Kc"/>
    <property type="match status" value="1"/>
</dbReference>
<dbReference type="Proteomes" id="UP000253664">
    <property type="component" value="Unassembled WGS sequence"/>
</dbReference>
<keyword evidence="18" id="KW-0469">Meiosis</keyword>
<evidence type="ECO:0000313" key="27">
    <source>
        <dbReference type="Proteomes" id="UP000253664"/>
    </source>
</evidence>
<dbReference type="GO" id="GO:0004674">
    <property type="term" value="F:protein serine/threonine kinase activity"/>
    <property type="evidence" value="ECO:0007669"/>
    <property type="project" value="UniProtKB-KW"/>
</dbReference>
<dbReference type="CDD" id="cd00892">
    <property type="entry name" value="PIKKc_ATR"/>
    <property type="match status" value="1"/>
</dbReference>
<dbReference type="PROSITE" id="PS51189">
    <property type="entry name" value="FAT"/>
    <property type="match status" value="1"/>
</dbReference>
<dbReference type="STRING" id="1330021.A0A367L2S2"/>
<evidence type="ECO:0000256" key="23">
    <source>
        <dbReference type="SAM" id="MobiDB-lite"/>
    </source>
</evidence>
<dbReference type="InterPro" id="IPR003152">
    <property type="entry name" value="FATC_dom"/>
</dbReference>
<name>A0A367L2S2_9HYPO</name>
<dbReference type="Pfam" id="PF08064">
    <property type="entry name" value="UME"/>
    <property type="match status" value="1"/>
</dbReference>
<keyword evidence="27" id="KW-1185">Reference proteome</keyword>
<dbReference type="Pfam" id="PF25030">
    <property type="entry name" value="M-HEAT_ATR"/>
    <property type="match status" value="1"/>
</dbReference>
<evidence type="ECO:0000256" key="7">
    <source>
        <dbReference type="ARBA" id="ARBA00022679"/>
    </source>
</evidence>
<feature type="compositionally biased region" description="Basic residues" evidence="23">
    <location>
        <begin position="3141"/>
        <end position="3157"/>
    </location>
</feature>
<keyword evidence="10" id="KW-0227">DNA damage</keyword>
<dbReference type="Pfam" id="PF00454">
    <property type="entry name" value="PI3_PI4_kinase"/>
    <property type="match status" value="1"/>
</dbReference>
<keyword evidence="7" id="KW-0808">Transferase</keyword>
<keyword evidence="13" id="KW-0862">Zinc</keyword>
<dbReference type="InterPro" id="IPR012993">
    <property type="entry name" value="UME"/>
</dbReference>
<dbReference type="InterPro" id="IPR013126">
    <property type="entry name" value="Hsp_70_fam"/>
</dbReference>
<dbReference type="SMART" id="SM00802">
    <property type="entry name" value="UME"/>
    <property type="match status" value="1"/>
</dbReference>
<comment type="subunit">
    <text evidence="3">Associates with DNA double-strand breaks.</text>
</comment>
<evidence type="ECO:0000256" key="11">
    <source>
        <dbReference type="ARBA" id="ARBA00022771"/>
    </source>
</evidence>
<dbReference type="InterPro" id="IPR001510">
    <property type="entry name" value="Znf_PARP"/>
</dbReference>
<feature type="region of interest" description="Disordered" evidence="23">
    <location>
        <begin position="3064"/>
        <end position="3268"/>
    </location>
</feature>
<keyword evidence="15" id="KW-0156">Chromatin regulator</keyword>
<dbReference type="OrthoDB" id="381190at2759"/>
<feature type="domain" description="PI3K/PI4K catalytic" evidence="24">
    <location>
        <begin position="2590"/>
        <end position="2901"/>
    </location>
</feature>
<dbReference type="InterPro" id="IPR043129">
    <property type="entry name" value="ATPase_NBD"/>
</dbReference>
<evidence type="ECO:0000256" key="13">
    <source>
        <dbReference type="ARBA" id="ARBA00022833"/>
    </source>
</evidence>
<dbReference type="Pfam" id="PF02259">
    <property type="entry name" value="FAT"/>
    <property type="match status" value="1"/>
</dbReference>
<proteinExistence type="inferred from homology"/>
<dbReference type="EC" id="2.7.11.1" evidence="4"/>
<dbReference type="GO" id="GO:0000723">
    <property type="term" value="P:telomere maintenance"/>
    <property type="evidence" value="ECO:0007669"/>
    <property type="project" value="TreeGrafter"/>
</dbReference>
<dbReference type="InterPro" id="IPR014009">
    <property type="entry name" value="PIK_FAT"/>
</dbReference>
<evidence type="ECO:0000256" key="15">
    <source>
        <dbReference type="ARBA" id="ARBA00022853"/>
    </source>
</evidence>
<evidence type="ECO:0000256" key="12">
    <source>
        <dbReference type="ARBA" id="ARBA00022777"/>
    </source>
</evidence>
<keyword evidence="6" id="KW-0723">Serine/threonine-protein kinase</keyword>
<feature type="compositionally biased region" description="Acidic residues" evidence="23">
    <location>
        <begin position="3097"/>
        <end position="3108"/>
    </location>
</feature>
<dbReference type="GO" id="GO:0005524">
    <property type="term" value="F:ATP binding"/>
    <property type="evidence" value="ECO:0007669"/>
    <property type="project" value="UniProtKB-KW"/>
</dbReference>
<keyword evidence="17" id="KW-0539">Nucleus</keyword>
<dbReference type="GO" id="GO:0008270">
    <property type="term" value="F:zinc ion binding"/>
    <property type="evidence" value="ECO:0007669"/>
    <property type="project" value="UniProtKB-KW"/>
</dbReference>
<dbReference type="Pfam" id="PF02260">
    <property type="entry name" value="FATC"/>
    <property type="match status" value="1"/>
</dbReference>
<dbReference type="Pfam" id="PF25385">
    <property type="entry name" value="HEAT_MEC1_N"/>
    <property type="match status" value="1"/>
</dbReference>
<feature type="compositionally biased region" description="Basic residues" evidence="23">
    <location>
        <begin position="3112"/>
        <end position="3121"/>
    </location>
</feature>
<evidence type="ECO:0000256" key="18">
    <source>
        <dbReference type="ARBA" id="ARBA00023254"/>
    </source>
</evidence>
<evidence type="ECO:0000259" key="25">
    <source>
        <dbReference type="PROSITE" id="PS51189"/>
    </source>
</evidence>
<dbReference type="InterPro" id="IPR000403">
    <property type="entry name" value="PI3/4_kinase_cat_dom"/>
</dbReference>
<dbReference type="InterPro" id="IPR036940">
    <property type="entry name" value="PI3/4_kinase_cat_sf"/>
</dbReference>
<comment type="caution">
    <text evidence="26">The sequence shown here is derived from an EMBL/GenBank/DDBJ whole genome shotgun (WGS) entry which is preliminary data.</text>
</comment>
<dbReference type="Gene3D" id="1.10.1070.11">
    <property type="entry name" value="Phosphatidylinositol 3-/4-kinase, catalytic domain"/>
    <property type="match status" value="1"/>
</dbReference>
<feature type="compositionally biased region" description="Acidic residues" evidence="23">
    <location>
        <begin position="3163"/>
        <end position="3173"/>
    </location>
</feature>
<dbReference type="GO" id="GO:0005694">
    <property type="term" value="C:chromosome"/>
    <property type="evidence" value="ECO:0007669"/>
    <property type="project" value="TreeGrafter"/>
</dbReference>
<dbReference type="EMBL" id="LKCN02000018">
    <property type="protein sequence ID" value="RCI08729.1"/>
    <property type="molecule type" value="Genomic_DNA"/>
</dbReference>
<evidence type="ECO:0000256" key="3">
    <source>
        <dbReference type="ARBA" id="ARBA00011370"/>
    </source>
</evidence>
<keyword evidence="9" id="KW-0547">Nucleotide-binding</keyword>
<dbReference type="Gene3D" id="3.30.1740.10">
    <property type="entry name" value="Zinc finger, PARP-type"/>
    <property type="match status" value="1"/>
</dbReference>